<dbReference type="InterPro" id="IPR018247">
    <property type="entry name" value="EF_Hand_1_Ca_BS"/>
</dbReference>
<dbReference type="PROSITE" id="PS00018">
    <property type="entry name" value="EF_HAND_1"/>
    <property type="match status" value="1"/>
</dbReference>
<sequence>MPRTVAFVAVLLLAGSAAAVTAQGHRRTFISPMGEPYHATEAEPDPERAWFAAVDANHDGIVTLAEFHADASRFFATLDRKHDGEIDPDDIDYYENTIAPEVRSGDGGPGIMASSSDSGDGAAKAPAYDAGKLGAARFSYFDLPEPITAADRNFNRGVDAREFADAADKRFASLDTRKDGKLTWDELPHVAARAAGPDKRHGGPGRGRGGGHGGHGRGGGFGGGNMGGMGND</sequence>
<feature type="chain" id="PRO_5045470549" description="EF-hand domain-containing protein" evidence="2">
    <location>
        <begin position="20"/>
        <end position="232"/>
    </location>
</feature>
<name>A0ABP3T5C5_9SPHN</name>
<feature type="region of interest" description="Disordered" evidence="1">
    <location>
        <begin position="193"/>
        <end position="232"/>
    </location>
</feature>
<evidence type="ECO:0000259" key="3">
    <source>
        <dbReference type="PROSITE" id="PS50222"/>
    </source>
</evidence>
<dbReference type="Proteomes" id="UP001500238">
    <property type="component" value="Unassembled WGS sequence"/>
</dbReference>
<dbReference type="PROSITE" id="PS50222">
    <property type="entry name" value="EF_HAND_2"/>
    <property type="match status" value="1"/>
</dbReference>
<comment type="caution">
    <text evidence="4">The sequence shown here is derived from an EMBL/GenBank/DDBJ whole genome shotgun (WGS) entry which is preliminary data.</text>
</comment>
<feature type="domain" description="EF-hand" evidence="3">
    <location>
        <begin position="162"/>
        <end position="197"/>
    </location>
</feature>
<reference evidence="5" key="1">
    <citation type="journal article" date="2019" name="Int. J. Syst. Evol. Microbiol.">
        <title>The Global Catalogue of Microorganisms (GCM) 10K type strain sequencing project: providing services to taxonomists for standard genome sequencing and annotation.</title>
        <authorList>
            <consortium name="The Broad Institute Genomics Platform"/>
            <consortium name="The Broad Institute Genome Sequencing Center for Infectious Disease"/>
            <person name="Wu L."/>
            <person name="Ma J."/>
        </authorList>
    </citation>
    <scope>NUCLEOTIDE SEQUENCE [LARGE SCALE GENOMIC DNA]</scope>
    <source>
        <strain evidence="5">JCM 14603</strain>
    </source>
</reference>
<evidence type="ECO:0000256" key="2">
    <source>
        <dbReference type="SAM" id="SignalP"/>
    </source>
</evidence>
<dbReference type="InterPro" id="IPR002048">
    <property type="entry name" value="EF_hand_dom"/>
</dbReference>
<dbReference type="EMBL" id="BAAAES010000008">
    <property type="protein sequence ID" value="GAA0669548.1"/>
    <property type="molecule type" value="Genomic_DNA"/>
</dbReference>
<evidence type="ECO:0000313" key="5">
    <source>
        <dbReference type="Proteomes" id="UP001500238"/>
    </source>
</evidence>
<proteinExistence type="predicted"/>
<gene>
    <name evidence="4" type="ORF">GCM10009102_20030</name>
</gene>
<protein>
    <recommendedName>
        <fullName evidence="3">EF-hand domain-containing protein</fullName>
    </recommendedName>
</protein>
<feature type="signal peptide" evidence="2">
    <location>
        <begin position="1"/>
        <end position="19"/>
    </location>
</feature>
<dbReference type="Gene3D" id="1.10.238.10">
    <property type="entry name" value="EF-hand"/>
    <property type="match status" value="1"/>
</dbReference>
<keyword evidence="2" id="KW-0732">Signal</keyword>
<evidence type="ECO:0000313" key="4">
    <source>
        <dbReference type="EMBL" id="GAA0669548.1"/>
    </source>
</evidence>
<evidence type="ECO:0000256" key="1">
    <source>
        <dbReference type="SAM" id="MobiDB-lite"/>
    </source>
</evidence>
<dbReference type="SUPFAM" id="SSF47473">
    <property type="entry name" value="EF-hand"/>
    <property type="match status" value="1"/>
</dbReference>
<accession>A0ABP3T5C5</accession>
<dbReference type="Pfam" id="PF13202">
    <property type="entry name" value="EF-hand_5"/>
    <property type="match status" value="1"/>
</dbReference>
<feature type="compositionally biased region" description="Gly residues" evidence="1">
    <location>
        <begin position="204"/>
        <end position="232"/>
    </location>
</feature>
<dbReference type="InterPro" id="IPR011992">
    <property type="entry name" value="EF-hand-dom_pair"/>
</dbReference>
<dbReference type="RefSeq" id="WP_163959512.1">
    <property type="nucleotide sequence ID" value="NZ_BAAAES010000008.1"/>
</dbReference>
<keyword evidence="5" id="KW-1185">Reference proteome</keyword>
<organism evidence="4 5">
    <name type="scientific">Sphingomonas insulae</name>
    <dbReference type="NCBI Taxonomy" id="424800"/>
    <lineage>
        <taxon>Bacteria</taxon>
        <taxon>Pseudomonadati</taxon>
        <taxon>Pseudomonadota</taxon>
        <taxon>Alphaproteobacteria</taxon>
        <taxon>Sphingomonadales</taxon>
        <taxon>Sphingomonadaceae</taxon>
        <taxon>Sphingomonas</taxon>
    </lineage>
</organism>